<dbReference type="Proteomes" id="UP000018198">
    <property type="component" value="Unassembled WGS sequence"/>
</dbReference>
<evidence type="ECO:0000256" key="1">
    <source>
        <dbReference type="SAM" id="SignalP"/>
    </source>
</evidence>
<dbReference type="AlphaFoldDB" id="T2J538"/>
<keyword evidence="1" id="KW-0732">Signal</keyword>
<reference evidence="3 4" key="1">
    <citation type="submission" date="2013-01" db="EMBL/GenBank/DDBJ databases">
        <authorList>
            <person name="Bench S."/>
        </authorList>
    </citation>
    <scope>NUCLEOTIDE SEQUENCE [LARGE SCALE GENOMIC DNA]</scope>
    <source>
        <strain evidence="3 4">WH 0401</strain>
    </source>
</reference>
<reference evidence="3 4" key="2">
    <citation type="submission" date="2013-09" db="EMBL/GenBank/DDBJ databases">
        <title>Whole genome comparison of six Crocosphaera watsonii strains with differing phenotypes.</title>
        <authorList>
            <person name="Bench S.R."/>
            <person name="Heller P."/>
            <person name="Frank I."/>
            <person name="Arciniega M."/>
            <person name="Shilova I.N."/>
            <person name="Zehr J.P."/>
        </authorList>
    </citation>
    <scope>NUCLEOTIDE SEQUENCE [LARGE SCALE GENOMIC DNA]</scope>
    <source>
        <strain evidence="3 4">WH 0401</strain>
    </source>
</reference>
<evidence type="ECO:0000313" key="4">
    <source>
        <dbReference type="Proteomes" id="UP000018198"/>
    </source>
</evidence>
<feature type="chain" id="PRO_5004602035" description="DUF6816 domain-containing protein" evidence="1">
    <location>
        <begin position="33"/>
        <end position="262"/>
    </location>
</feature>
<feature type="signal peptide" evidence="1">
    <location>
        <begin position="1"/>
        <end position="32"/>
    </location>
</feature>
<dbReference type="InterPro" id="IPR049213">
    <property type="entry name" value="DUF6816"/>
</dbReference>
<gene>
    <name evidence="3" type="ORF">CWATWH0401_3816</name>
</gene>
<dbReference type="Pfam" id="PF20670">
    <property type="entry name" value="DUF6816"/>
    <property type="match status" value="1"/>
</dbReference>
<organism evidence="3 4">
    <name type="scientific">Crocosphaera watsonii WH 0401</name>
    <dbReference type="NCBI Taxonomy" id="555881"/>
    <lineage>
        <taxon>Bacteria</taxon>
        <taxon>Bacillati</taxon>
        <taxon>Cyanobacteriota</taxon>
        <taxon>Cyanophyceae</taxon>
        <taxon>Oscillatoriophycideae</taxon>
        <taxon>Chroococcales</taxon>
        <taxon>Aphanothecaceae</taxon>
        <taxon>Crocosphaera</taxon>
    </lineage>
</organism>
<sequence>MPLIKNNLTMKLVVIFLLNLLLIFASPQPTQAGEIADRLAAYPNWNGKLNISQTDTDLIYPEWIAGTWTATSILREQIAPLAPKVVTPGFEKNEKYLNQPFTFKVRFQAQKPSIPSILSLSSFSPKKNLIVADRTFNGENIAKAYLGDEEVLSVKVSEDNPNRQITFLADDNQLISTITGRSQETPNSQEFLTTEITQQLFQRPTSIYLNEVETTTNYQLITSNKVTAKQVTAIYLSPEDPEYFKAINIPVALYEYELILEK</sequence>
<evidence type="ECO:0000259" key="2">
    <source>
        <dbReference type="Pfam" id="PF20670"/>
    </source>
</evidence>
<evidence type="ECO:0000313" key="3">
    <source>
        <dbReference type="EMBL" id="CCQ60119.1"/>
    </source>
</evidence>
<feature type="domain" description="DUF6816" evidence="2">
    <location>
        <begin position="55"/>
        <end position="262"/>
    </location>
</feature>
<protein>
    <recommendedName>
        <fullName evidence="2">DUF6816 domain-containing protein</fullName>
    </recommendedName>
</protein>
<name>T2J538_CROWT</name>
<accession>T2J538</accession>
<comment type="caution">
    <text evidence="3">The sequence shown here is derived from an EMBL/GenBank/DDBJ whole genome shotgun (WGS) entry which is preliminary data.</text>
</comment>
<proteinExistence type="predicted"/>
<dbReference type="EMBL" id="CAQM01000091">
    <property type="protein sequence ID" value="CCQ60119.1"/>
    <property type="molecule type" value="Genomic_DNA"/>
</dbReference>